<evidence type="ECO:0000313" key="1">
    <source>
        <dbReference type="EMBL" id="KAL3287052.1"/>
    </source>
</evidence>
<protein>
    <submittedName>
        <fullName evidence="1">Uncharacterized protein</fullName>
    </submittedName>
</protein>
<sequence>MKNEPVAQTGSDYSIHETKLGKPCIYISDIDKDLKENEIVEAIKNQNVFMKESDQIKLALLSNNKNKSAQFAIVECNGLAFRKLIAREVINVGMRRCTVPENLNVTRCYNYIILTTNHKIADTMDLQPAQDVLPHTIIKNANLIILRV</sequence>
<dbReference type="AlphaFoldDB" id="A0ABD2P8M8"/>
<keyword evidence="2" id="KW-1185">Reference proteome</keyword>
<proteinExistence type="predicted"/>
<evidence type="ECO:0000313" key="2">
    <source>
        <dbReference type="Proteomes" id="UP001516400"/>
    </source>
</evidence>
<accession>A0ABD2P8M8</accession>
<dbReference type="Proteomes" id="UP001516400">
    <property type="component" value="Unassembled WGS sequence"/>
</dbReference>
<reference evidence="1 2" key="1">
    <citation type="journal article" date="2021" name="BMC Biol.">
        <title>Horizontally acquired antibacterial genes associated with adaptive radiation of ladybird beetles.</title>
        <authorList>
            <person name="Li H.S."/>
            <person name="Tang X.F."/>
            <person name="Huang Y.H."/>
            <person name="Xu Z.Y."/>
            <person name="Chen M.L."/>
            <person name="Du X.Y."/>
            <person name="Qiu B.Y."/>
            <person name="Chen P.T."/>
            <person name="Zhang W."/>
            <person name="Slipinski A."/>
            <person name="Escalona H.E."/>
            <person name="Waterhouse R.M."/>
            <person name="Zwick A."/>
            <person name="Pang H."/>
        </authorList>
    </citation>
    <scope>NUCLEOTIDE SEQUENCE [LARGE SCALE GENOMIC DNA]</scope>
    <source>
        <strain evidence="1">SYSU2018</strain>
    </source>
</reference>
<organism evidence="1 2">
    <name type="scientific">Cryptolaemus montrouzieri</name>
    <dbReference type="NCBI Taxonomy" id="559131"/>
    <lineage>
        <taxon>Eukaryota</taxon>
        <taxon>Metazoa</taxon>
        <taxon>Ecdysozoa</taxon>
        <taxon>Arthropoda</taxon>
        <taxon>Hexapoda</taxon>
        <taxon>Insecta</taxon>
        <taxon>Pterygota</taxon>
        <taxon>Neoptera</taxon>
        <taxon>Endopterygota</taxon>
        <taxon>Coleoptera</taxon>
        <taxon>Polyphaga</taxon>
        <taxon>Cucujiformia</taxon>
        <taxon>Coccinelloidea</taxon>
        <taxon>Coccinellidae</taxon>
        <taxon>Scymninae</taxon>
        <taxon>Scymnini</taxon>
        <taxon>Cryptolaemus</taxon>
    </lineage>
</organism>
<name>A0ABD2P8M8_9CUCU</name>
<gene>
    <name evidence="1" type="ORF">HHI36_001540</name>
</gene>
<comment type="caution">
    <text evidence="1">The sequence shown here is derived from an EMBL/GenBank/DDBJ whole genome shotgun (WGS) entry which is preliminary data.</text>
</comment>
<dbReference type="EMBL" id="JABFTP020000185">
    <property type="protein sequence ID" value="KAL3287052.1"/>
    <property type="molecule type" value="Genomic_DNA"/>
</dbReference>